<sequence>MDDVHGPPDVINGIPLNVATPLSSVKRCGVIFSSCFFFGFSTSSGFPSIPEKEMRSPTFAPSGGIKGSTTVGPSFEAHKTRPSDTTSRSFPGLTLVISTTRRFVNSSGLKYFAKPLTTCRNLASPTSISSTSKLSADGCFHALQINPT</sequence>
<evidence type="ECO:0000313" key="2">
    <source>
        <dbReference type="EMBL" id="WVZ18907.1"/>
    </source>
</evidence>
<evidence type="ECO:0000313" key="3">
    <source>
        <dbReference type="Proteomes" id="UP001374535"/>
    </source>
</evidence>
<proteinExistence type="predicted"/>
<dbReference type="AlphaFoldDB" id="A0AAQ3P1T8"/>
<keyword evidence="3" id="KW-1185">Reference proteome</keyword>
<dbReference type="Proteomes" id="UP001374535">
    <property type="component" value="Chromosome 2"/>
</dbReference>
<evidence type="ECO:0000256" key="1">
    <source>
        <dbReference type="SAM" id="MobiDB-lite"/>
    </source>
</evidence>
<name>A0AAQ3P1T8_VIGMU</name>
<gene>
    <name evidence="2" type="ORF">V8G54_006229</name>
</gene>
<reference evidence="2 3" key="1">
    <citation type="journal article" date="2023" name="Life. Sci Alliance">
        <title>Evolutionary insights into 3D genome organization and epigenetic landscape of Vigna mungo.</title>
        <authorList>
            <person name="Junaid A."/>
            <person name="Singh B."/>
            <person name="Bhatia S."/>
        </authorList>
    </citation>
    <scope>NUCLEOTIDE SEQUENCE [LARGE SCALE GENOMIC DNA]</scope>
    <source>
        <strain evidence="2">Urdbean</strain>
    </source>
</reference>
<accession>A0AAQ3P1T8</accession>
<protein>
    <submittedName>
        <fullName evidence="2">Uncharacterized protein</fullName>
    </submittedName>
</protein>
<dbReference type="EMBL" id="CP144699">
    <property type="protein sequence ID" value="WVZ18907.1"/>
    <property type="molecule type" value="Genomic_DNA"/>
</dbReference>
<organism evidence="2 3">
    <name type="scientific">Vigna mungo</name>
    <name type="common">Black gram</name>
    <name type="synonym">Phaseolus mungo</name>
    <dbReference type="NCBI Taxonomy" id="3915"/>
    <lineage>
        <taxon>Eukaryota</taxon>
        <taxon>Viridiplantae</taxon>
        <taxon>Streptophyta</taxon>
        <taxon>Embryophyta</taxon>
        <taxon>Tracheophyta</taxon>
        <taxon>Spermatophyta</taxon>
        <taxon>Magnoliopsida</taxon>
        <taxon>eudicotyledons</taxon>
        <taxon>Gunneridae</taxon>
        <taxon>Pentapetalae</taxon>
        <taxon>rosids</taxon>
        <taxon>fabids</taxon>
        <taxon>Fabales</taxon>
        <taxon>Fabaceae</taxon>
        <taxon>Papilionoideae</taxon>
        <taxon>50 kb inversion clade</taxon>
        <taxon>NPAAA clade</taxon>
        <taxon>indigoferoid/millettioid clade</taxon>
        <taxon>Phaseoleae</taxon>
        <taxon>Vigna</taxon>
    </lineage>
</organism>
<feature type="region of interest" description="Disordered" evidence="1">
    <location>
        <begin position="53"/>
        <end position="88"/>
    </location>
</feature>